<dbReference type="EMBL" id="BMMM01000034">
    <property type="protein sequence ID" value="GGN95892.1"/>
    <property type="molecule type" value="Genomic_DNA"/>
</dbReference>
<accession>A0A917YFI5</accession>
<sequence length="103" mass="11117">MARQAARRVNRGLRPPRRPTAAAAAESGCPAVSDGSTNGLSGELHRVVRQFGRGMPVTLSVRIAGHDSQWRCHARAGRYPSQRKRHDSIEEPVAAMPGHGKSV</sequence>
<evidence type="ECO:0000256" key="1">
    <source>
        <dbReference type="SAM" id="MobiDB-lite"/>
    </source>
</evidence>
<comment type="caution">
    <text evidence="2">The sequence shown here is derived from an EMBL/GenBank/DDBJ whole genome shotgun (WGS) entry which is preliminary data.</text>
</comment>
<feature type="compositionally biased region" description="Basic residues" evidence="1">
    <location>
        <begin position="76"/>
        <end position="86"/>
    </location>
</feature>
<feature type="region of interest" description="Disordered" evidence="1">
    <location>
        <begin position="1"/>
        <end position="40"/>
    </location>
</feature>
<protein>
    <submittedName>
        <fullName evidence="2">Uncharacterized protein</fullName>
    </submittedName>
</protein>
<evidence type="ECO:0000313" key="2">
    <source>
        <dbReference type="EMBL" id="GGN95892.1"/>
    </source>
</evidence>
<keyword evidence="3" id="KW-1185">Reference proteome</keyword>
<organism evidence="2 3">
    <name type="scientific">Streptomyces albiflavescens</name>
    <dbReference type="NCBI Taxonomy" id="1623582"/>
    <lineage>
        <taxon>Bacteria</taxon>
        <taxon>Bacillati</taxon>
        <taxon>Actinomycetota</taxon>
        <taxon>Actinomycetes</taxon>
        <taxon>Kitasatosporales</taxon>
        <taxon>Streptomycetaceae</taxon>
        <taxon>Streptomyces</taxon>
    </lineage>
</organism>
<feature type="region of interest" description="Disordered" evidence="1">
    <location>
        <begin position="76"/>
        <end position="103"/>
    </location>
</feature>
<evidence type="ECO:0000313" key="3">
    <source>
        <dbReference type="Proteomes" id="UP000600365"/>
    </source>
</evidence>
<feature type="compositionally biased region" description="Basic residues" evidence="1">
    <location>
        <begin position="1"/>
        <end position="17"/>
    </location>
</feature>
<dbReference type="AlphaFoldDB" id="A0A917YFI5"/>
<dbReference type="Proteomes" id="UP000600365">
    <property type="component" value="Unassembled WGS sequence"/>
</dbReference>
<proteinExistence type="predicted"/>
<gene>
    <name evidence="2" type="ORF">GCM10011579_096810</name>
</gene>
<name>A0A917YFI5_9ACTN</name>
<reference evidence="2 3" key="1">
    <citation type="journal article" date="2014" name="Int. J. Syst. Evol. Microbiol.">
        <title>Complete genome sequence of Corynebacterium casei LMG S-19264T (=DSM 44701T), isolated from a smear-ripened cheese.</title>
        <authorList>
            <consortium name="US DOE Joint Genome Institute (JGI-PGF)"/>
            <person name="Walter F."/>
            <person name="Albersmeier A."/>
            <person name="Kalinowski J."/>
            <person name="Ruckert C."/>
        </authorList>
    </citation>
    <scope>NUCLEOTIDE SEQUENCE [LARGE SCALE GENOMIC DNA]</scope>
    <source>
        <strain evidence="2 3">CGMCC 4.7111</strain>
    </source>
</reference>